<organism evidence="1 2">
    <name type="scientific">Dioszegia hungarica</name>
    <dbReference type="NCBI Taxonomy" id="4972"/>
    <lineage>
        <taxon>Eukaryota</taxon>
        <taxon>Fungi</taxon>
        <taxon>Dikarya</taxon>
        <taxon>Basidiomycota</taxon>
        <taxon>Agaricomycotina</taxon>
        <taxon>Tremellomycetes</taxon>
        <taxon>Tremellales</taxon>
        <taxon>Bulleribasidiaceae</taxon>
        <taxon>Dioszegia</taxon>
    </lineage>
</organism>
<dbReference type="RefSeq" id="XP_052945640.1">
    <property type="nucleotide sequence ID" value="XM_053088667.1"/>
</dbReference>
<proteinExistence type="predicted"/>
<reference evidence="1" key="1">
    <citation type="journal article" date="2022" name="G3 (Bethesda)">
        <title>High quality genome of the basidiomycete yeast Dioszegia hungarica PDD-24b-2 isolated from cloud water.</title>
        <authorList>
            <person name="Jarrige D."/>
            <person name="Haridas S."/>
            <person name="Bleykasten-Grosshans C."/>
            <person name="Joly M."/>
            <person name="Nadalig T."/>
            <person name="Sancelme M."/>
            <person name="Vuilleumier S."/>
            <person name="Grigoriev I.V."/>
            <person name="Amato P."/>
            <person name="Bringel F."/>
        </authorList>
    </citation>
    <scope>NUCLEOTIDE SEQUENCE</scope>
    <source>
        <strain evidence="1">PDD-24b-2</strain>
    </source>
</reference>
<evidence type="ECO:0000313" key="2">
    <source>
        <dbReference type="Proteomes" id="UP001164286"/>
    </source>
</evidence>
<evidence type="ECO:0000313" key="1">
    <source>
        <dbReference type="EMBL" id="KAI9635863.1"/>
    </source>
</evidence>
<sequence>MQNIMSTAVVTPLPPGYGPATSSNAISPAPKIVAGESIEWHEFHCDPIQDVVLCSKEGVYCRASSFALKRESCLFRDMLANIPNSHMPPSNAIPLDFSIEAISLFLDQYAAPSAISHTTTNFAVLHEYRKLVHYLDCDRLKILLAGAYVIAYKDKPLELLRAASQDDDLGNAKIALLRCGEMKEKLDSAVVFEVVSAVRELWHLPLLKCLLHSHGYHGTPTTGFTIQWPTLAKVELFVREASQAKLASMERLKT</sequence>
<dbReference type="AlphaFoldDB" id="A0AA38LUS1"/>
<accession>A0AA38LUS1</accession>
<dbReference type="GeneID" id="77727872"/>
<dbReference type="EMBL" id="JAKWFO010000005">
    <property type="protein sequence ID" value="KAI9635863.1"/>
    <property type="molecule type" value="Genomic_DNA"/>
</dbReference>
<protein>
    <recommendedName>
        <fullName evidence="3">BTB domain-containing protein</fullName>
    </recommendedName>
</protein>
<evidence type="ECO:0008006" key="3">
    <source>
        <dbReference type="Google" id="ProtNLM"/>
    </source>
</evidence>
<comment type="caution">
    <text evidence="1">The sequence shown here is derived from an EMBL/GenBank/DDBJ whole genome shotgun (WGS) entry which is preliminary data.</text>
</comment>
<name>A0AA38LUS1_9TREE</name>
<keyword evidence="2" id="KW-1185">Reference proteome</keyword>
<dbReference type="Proteomes" id="UP001164286">
    <property type="component" value="Unassembled WGS sequence"/>
</dbReference>
<gene>
    <name evidence="1" type="ORF">MKK02DRAFT_33191</name>
</gene>